<dbReference type="Proteomes" id="UP000772434">
    <property type="component" value="Unassembled WGS sequence"/>
</dbReference>
<comment type="caution">
    <text evidence="2">The sequence shown here is derived from an EMBL/GenBank/DDBJ whole genome shotgun (WGS) entry which is preliminary data.</text>
</comment>
<reference evidence="2" key="1">
    <citation type="submission" date="2020-11" db="EMBL/GenBank/DDBJ databases">
        <authorList>
            <consortium name="DOE Joint Genome Institute"/>
            <person name="Ahrendt S."/>
            <person name="Riley R."/>
            <person name="Andreopoulos W."/>
            <person name="Labutti K."/>
            <person name="Pangilinan J."/>
            <person name="Ruiz-Duenas F.J."/>
            <person name="Barrasa J.M."/>
            <person name="Sanchez-Garcia M."/>
            <person name="Camarero S."/>
            <person name="Miyauchi S."/>
            <person name="Serrano A."/>
            <person name="Linde D."/>
            <person name="Babiker R."/>
            <person name="Drula E."/>
            <person name="Ayuso-Fernandez I."/>
            <person name="Pacheco R."/>
            <person name="Padilla G."/>
            <person name="Ferreira P."/>
            <person name="Barriuso J."/>
            <person name="Kellner H."/>
            <person name="Castanera R."/>
            <person name="Alfaro M."/>
            <person name="Ramirez L."/>
            <person name="Pisabarro A.G."/>
            <person name="Kuo A."/>
            <person name="Tritt A."/>
            <person name="Lipzen A."/>
            <person name="He G."/>
            <person name="Yan M."/>
            <person name="Ng V."/>
            <person name="Cullen D."/>
            <person name="Martin F."/>
            <person name="Rosso M.-N."/>
            <person name="Henrissat B."/>
            <person name="Hibbett D."/>
            <person name="Martinez A.T."/>
            <person name="Grigoriev I.V."/>
        </authorList>
    </citation>
    <scope>NUCLEOTIDE SEQUENCE</scope>
    <source>
        <strain evidence="2">AH 40177</strain>
    </source>
</reference>
<protein>
    <submittedName>
        <fullName evidence="2">Uncharacterized protein</fullName>
    </submittedName>
</protein>
<feature type="compositionally biased region" description="Polar residues" evidence="1">
    <location>
        <begin position="17"/>
        <end position="38"/>
    </location>
</feature>
<organism evidence="2 3">
    <name type="scientific">Rhodocollybia butyracea</name>
    <dbReference type="NCBI Taxonomy" id="206335"/>
    <lineage>
        <taxon>Eukaryota</taxon>
        <taxon>Fungi</taxon>
        <taxon>Dikarya</taxon>
        <taxon>Basidiomycota</taxon>
        <taxon>Agaricomycotina</taxon>
        <taxon>Agaricomycetes</taxon>
        <taxon>Agaricomycetidae</taxon>
        <taxon>Agaricales</taxon>
        <taxon>Marasmiineae</taxon>
        <taxon>Omphalotaceae</taxon>
        <taxon>Rhodocollybia</taxon>
    </lineage>
</organism>
<proteinExistence type="predicted"/>
<evidence type="ECO:0000256" key="1">
    <source>
        <dbReference type="SAM" id="MobiDB-lite"/>
    </source>
</evidence>
<dbReference type="InterPro" id="IPR059179">
    <property type="entry name" value="MLKL-like_MCAfunc"/>
</dbReference>
<accession>A0A9P5TW58</accession>
<dbReference type="AlphaFoldDB" id="A0A9P5TW58"/>
<evidence type="ECO:0000313" key="2">
    <source>
        <dbReference type="EMBL" id="KAF9056744.1"/>
    </source>
</evidence>
<dbReference type="CDD" id="cd21037">
    <property type="entry name" value="MLKL_NTD"/>
    <property type="match status" value="1"/>
</dbReference>
<keyword evidence="3" id="KW-1185">Reference proteome</keyword>
<evidence type="ECO:0000313" key="3">
    <source>
        <dbReference type="Proteomes" id="UP000772434"/>
    </source>
</evidence>
<gene>
    <name evidence="2" type="ORF">BDP27DRAFT_1433619</name>
</gene>
<sequence>MSQGVRVHCLDHDDSSTRTAYSSESPITPDQPSDTQDVGTEPIPNNPSRTRKWPLLRTISLVASFSGLILEHIPVVSAAAVIPKMVAAGLDVIQKAKQNGKTREYLMTRAQAVINICPSLSQTMSGILDKCLEQRERSFMSRYLQASSQAEDLHDAEGKLSDAIQMEILKNYQEDRINGGGACINSTRRYWFFSTDRGTSEENPDYFGQLLGPLPPGVCL</sequence>
<dbReference type="EMBL" id="JADNRY010000436">
    <property type="protein sequence ID" value="KAF9056744.1"/>
    <property type="molecule type" value="Genomic_DNA"/>
</dbReference>
<name>A0A9P5TW58_9AGAR</name>
<feature type="region of interest" description="Disordered" evidence="1">
    <location>
        <begin position="1"/>
        <end position="50"/>
    </location>
</feature>